<dbReference type="PANTHER" id="PTHR48090">
    <property type="entry name" value="UNDECAPRENYL-PHOSPHATE 4-DEOXY-4-FORMAMIDO-L-ARABINOSE TRANSFERASE-RELATED"/>
    <property type="match status" value="1"/>
</dbReference>
<dbReference type="InterPro" id="IPR007267">
    <property type="entry name" value="GtrA_DPMS_TM"/>
</dbReference>
<dbReference type="PANTHER" id="PTHR48090:SF7">
    <property type="entry name" value="RFBJ PROTEIN"/>
    <property type="match status" value="1"/>
</dbReference>
<dbReference type="GO" id="GO:0000271">
    <property type="term" value="P:polysaccharide biosynthetic process"/>
    <property type="evidence" value="ECO:0007669"/>
    <property type="project" value="InterPro"/>
</dbReference>
<feature type="transmembrane region" description="Helical" evidence="5">
    <location>
        <begin position="248"/>
        <end position="273"/>
    </location>
</feature>
<evidence type="ECO:0000313" key="9">
    <source>
        <dbReference type="Proteomes" id="UP000177583"/>
    </source>
</evidence>
<evidence type="ECO:0000259" key="6">
    <source>
        <dbReference type="Pfam" id="PF00535"/>
    </source>
</evidence>
<dbReference type="Proteomes" id="UP000177583">
    <property type="component" value="Unassembled WGS sequence"/>
</dbReference>
<sequence length="373" mass="41916">MGSMTQNPSCRLSIVVPCYNEQATLVTAMERVMAIEEPGLELEVILVDDCSKDKSWELALGLQKRFPHLHLHRHQVNQGKGAALRTGIAQATGDFVAVQDADLEYDPQDLKKLIEPLVKDQADVVLGSRYMSGKAKRVLYFWHTMGNKLLTTLSNMFTDLYLTDMETCYKVFKRSVIQSITIEEDRFGFEPEIVAKVSQANVRVYEIGISYYGRTFAEGKKISMKDAFRALYCIFHYNAPYAPLPMQLAIYFVIGGVAALFNLGFFAALQALVPLDLNLSLGLAYLLAGLVNYFLCIMILFRHQAKWSGKVEFLLYLLVMLIGGGLDNLVATGLFGLGVGLLWSKAWASLVLFGVNFFMRKMIVFPTKPRPRF</sequence>
<keyword evidence="3 5" id="KW-1133">Transmembrane helix</keyword>
<organism evidence="8 9">
    <name type="scientific">Candidatus Lambdaproteobacteria bacterium RIFOXYD2_FULL_56_26</name>
    <dbReference type="NCBI Taxonomy" id="1817773"/>
    <lineage>
        <taxon>Bacteria</taxon>
        <taxon>Pseudomonadati</taxon>
        <taxon>Pseudomonadota</taxon>
        <taxon>Candidatus Lambdaproteobacteria</taxon>
    </lineage>
</organism>
<dbReference type="SUPFAM" id="SSF53448">
    <property type="entry name" value="Nucleotide-diphospho-sugar transferases"/>
    <property type="match status" value="1"/>
</dbReference>
<dbReference type="InterPro" id="IPR029044">
    <property type="entry name" value="Nucleotide-diphossugar_trans"/>
</dbReference>
<evidence type="ECO:0000256" key="3">
    <source>
        <dbReference type="ARBA" id="ARBA00022989"/>
    </source>
</evidence>
<dbReference type="CDD" id="cd04179">
    <property type="entry name" value="DPM_DPG-synthase_like"/>
    <property type="match status" value="1"/>
</dbReference>
<evidence type="ECO:0008006" key="10">
    <source>
        <dbReference type="Google" id="ProtNLM"/>
    </source>
</evidence>
<keyword evidence="4 5" id="KW-0472">Membrane</keyword>
<evidence type="ECO:0000256" key="5">
    <source>
        <dbReference type="SAM" id="Phobius"/>
    </source>
</evidence>
<dbReference type="InterPro" id="IPR001173">
    <property type="entry name" value="Glyco_trans_2-like"/>
</dbReference>
<feature type="domain" description="GtrA/DPMS transmembrane" evidence="7">
    <location>
        <begin position="251"/>
        <end position="365"/>
    </location>
</feature>
<name>A0A1F6GSD1_9PROT</name>
<feature type="domain" description="Glycosyltransferase 2-like" evidence="6">
    <location>
        <begin position="13"/>
        <end position="179"/>
    </location>
</feature>
<evidence type="ECO:0000259" key="7">
    <source>
        <dbReference type="Pfam" id="PF04138"/>
    </source>
</evidence>
<feature type="transmembrane region" description="Helical" evidence="5">
    <location>
        <begin position="341"/>
        <end position="359"/>
    </location>
</feature>
<dbReference type="EMBL" id="MFNF01000040">
    <property type="protein sequence ID" value="OGH01077.1"/>
    <property type="molecule type" value="Genomic_DNA"/>
</dbReference>
<dbReference type="AlphaFoldDB" id="A0A1F6GSD1"/>
<protein>
    <recommendedName>
        <fullName evidence="10">Glycosyl transferase</fullName>
    </recommendedName>
</protein>
<dbReference type="Gene3D" id="3.90.550.10">
    <property type="entry name" value="Spore Coat Polysaccharide Biosynthesis Protein SpsA, Chain A"/>
    <property type="match status" value="1"/>
</dbReference>
<evidence type="ECO:0000313" key="8">
    <source>
        <dbReference type="EMBL" id="OGH01077.1"/>
    </source>
</evidence>
<feature type="transmembrane region" description="Helical" evidence="5">
    <location>
        <begin position="279"/>
        <end position="301"/>
    </location>
</feature>
<proteinExistence type="predicted"/>
<dbReference type="GO" id="GO:0016020">
    <property type="term" value="C:membrane"/>
    <property type="evidence" value="ECO:0007669"/>
    <property type="project" value="UniProtKB-SubCell"/>
</dbReference>
<feature type="transmembrane region" description="Helical" evidence="5">
    <location>
        <begin position="313"/>
        <end position="335"/>
    </location>
</feature>
<dbReference type="Pfam" id="PF00535">
    <property type="entry name" value="Glycos_transf_2"/>
    <property type="match status" value="1"/>
</dbReference>
<evidence type="ECO:0000256" key="2">
    <source>
        <dbReference type="ARBA" id="ARBA00022692"/>
    </source>
</evidence>
<comment type="caution">
    <text evidence="8">The sequence shown here is derived from an EMBL/GenBank/DDBJ whole genome shotgun (WGS) entry which is preliminary data.</text>
</comment>
<evidence type="ECO:0000256" key="1">
    <source>
        <dbReference type="ARBA" id="ARBA00004141"/>
    </source>
</evidence>
<gene>
    <name evidence="8" type="ORF">A2557_00285</name>
</gene>
<comment type="subcellular location">
    <subcellularLocation>
        <location evidence="1">Membrane</location>
        <topology evidence="1">Multi-pass membrane protein</topology>
    </subcellularLocation>
</comment>
<dbReference type="Pfam" id="PF04138">
    <property type="entry name" value="GtrA_DPMS_TM"/>
    <property type="match status" value="1"/>
</dbReference>
<evidence type="ECO:0000256" key="4">
    <source>
        <dbReference type="ARBA" id="ARBA00023136"/>
    </source>
</evidence>
<accession>A0A1F6GSD1</accession>
<keyword evidence="2 5" id="KW-0812">Transmembrane</keyword>
<dbReference type="InterPro" id="IPR050256">
    <property type="entry name" value="Glycosyltransferase_2"/>
</dbReference>
<reference evidence="8 9" key="1">
    <citation type="journal article" date="2016" name="Nat. Commun.">
        <title>Thousands of microbial genomes shed light on interconnected biogeochemical processes in an aquifer system.</title>
        <authorList>
            <person name="Anantharaman K."/>
            <person name="Brown C.T."/>
            <person name="Hug L.A."/>
            <person name="Sharon I."/>
            <person name="Castelle C.J."/>
            <person name="Probst A.J."/>
            <person name="Thomas B.C."/>
            <person name="Singh A."/>
            <person name="Wilkins M.J."/>
            <person name="Karaoz U."/>
            <person name="Brodie E.L."/>
            <person name="Williams K.H."/>
            <person name="Hubbard S.S."/>
            <person name="Banfield J.F."/>
        </authorList>
    </citation>
    <scope>NUCLEOTIDE SEQUENCE [LARGE SCALE GENOMIC DNA]</scope>
</reference>